<dbReference type="InterPro" id="IPR036047">
    <property type="entry name" value="F-box-like_dom_sf"/>
</dbReference>
<evidence type="ECO:0000256" key="2">
    <source>
        <dbReference type="ARBA" id="ARBA00022786"/>
    </source>
</evidence>
<sequence>MHITQLNRECLLHLFSFLDKNSRKNLGKTCRKLLEVFQDPLLWSLLNFHSPVDLKKDNFLLGPALKHLSICWYSERVKVCNTEDWMKNSFQKDFCKRHENTVSDFLLDVCNRCPNLLSLTLSGCGHVTDDCILQLLKNCPNLKSLKLENCVRITDHTLKAVTLHGASLRILHVDFCRNVTQAGLDRVREKCPSVMLRAERSANMIPDISLMARFTDYMEETQSELRQNESHRDLGKQMVRKSLPLGYKVQTGPCTFKTPYVMGKGIKPQQREPESLLDFHKFQGKSDYQISVKGYIQTVVPSTKEDNHSLKVLAKAEY</sequence>
<evidence type="ECO:0000259" key="3">
    <source>
        <dbReference type="Pfam" id="PF12937"/>
    </source>
</evidence>
<accession>A0A8K1LNJ1</accession>
<comment type="caution">
    <text evidence="4">The sequence shown here is derived from an EMBL/GenBank/DDBJ whole genome shotgun (WGS) entry which is preliminary data.</text>
</comment>
<proteinExistence type="predicted"/>
<reference evidence="4" key="1">
    <citation type="submission" date="2019-04" db="EMBL/GenBank/DDBJ databases">
        <title>Genome assembly of Zosterops borbonicus 15179.</title>
        <authorList>
            <person name="Leroy T."/>
            <person name="Anselmetti Y."/>
            <person name="Tilak M.-K."/>
            <person name="Nabholz B."/>
        </authorList>
    </citation>
    <scope>NUCLEOTIDE SEQUENCE</scope>
    <source>
        <strain evidence="4">HGM_15179</strain>
        <tissue evidence="4">Muscle</tissue>
    </source>
</reference>
<dbReference type="OrthoDB" id="549243at2759"/>
<keyword evidence="5" id="KW-1185">Reference proteome</keyword>
<keyword evidence="2" id="KW-0833">Ubl conjugation pathway</keyword>
<evidence type="ECO:0000313" key="4">
    <source>
        <dbReference type="EMBL" id="TRZ20357.1"/>
    </source>
</evidence>
<feature type="domain" description="F-box" evidence="3">
    <location>
        <begin position="9"/>
        <end position="46"/>
    </location>
</feature>
<dbReference type="SMART" id="SM00367">
    <property type="entry name" value="LRR_CC"/>
    <property type="match status" value="3"/>
</dbReference>
<name>A0A8K1LNJ1_9PASS</name>
<evidence type="ECO:0000256" key="1">
    <source>
        <dbReference type="ARBA" id="ARBA00022614"/>
    </source>
</evidence>
<dbReference type="GO" id="GO:0019005">
    <property type="term" value="C:SCF ubiquitin ligase complex"/>
    <property type="evidence" value="ECO:0007669"/>
    <property type="project" value="TreeGrafter"/>
</dbReference>
<dbReference type="SUPFAM" id="SSF81383">
    <property type="entry name" value="F-box domain"/>
    <property type="match status" value="1"/>
</dbReference>
<dbReference type="EMBL" id="SWJQ01000151">
    <property type="protein sequence ID" value="TRZ20357.1"/>
    <property type="molecule type" value="Genomic_DNA"/>
</dbReference>
<evidence type="ECO:0000313" key="5">
    <source>
        <dbReference type="Proteomes" id="UP000796761"/>
    </source>
</evidence>
<dbReference type="CDD" id="cd22129">
    <property type="entry name" value="F-box_FBXL22"/>
    <property type="match status" value="1"/>
</dbReference>
<dbReference type="SUPFAM" id="SSF52047">
    <property type="entry name" value="RNI-like"/>
    <property type="match status" value="1"/>
</dbReference>
<dbReference type="InterPro" id="IPR001810">
    <property type="entry name" value="F-box_dom"/>
</dbReference>
<organism evidence="4 5">
    <name type="scientific">Zosterops borbonicus</name>
    <dbReference type="NCBI Taxonomy" id="364589"/>
    <lineage>
        <taxon>Eukaryota</taxon>
        <taxon>Metazoa</taxon>
        <taxon>Chordata</taxon>
        <taxon>Craniata</taxon>
        <taxon>Vertebrata</taxon>
        <taxon>Euteleostomi</taxon>
        <taxon>Archelosauria</taxon>
        <taxon>Archosauria</taxon>
        <taxon>Dinosauria</taxon>
        <taxon>Saurischia</taxon>
        <taxon>Theropoda</taxon>
        <taxon>Coelurosauria</taxon>
        <taxon>Aves</taxon>
        <taxon>Neognathae</taxon>
        <taxon>Neoaves</taxon>
        <taxon>Telluraves</taxon>
        <taxon>Australaves</taxon>
        <taxon>Passeriformes</taxon>
        <taxon>Sylvioidea</taxon>
        <taxon>Zosteropidae</taxon>
        <taxon>Zosterops</taxon>
    </lineage>
</organism>
<dbReference type="PANTHER" id="PTHR13318">
    <property type="entry name" value="PARTNER OF PAIRED, ISOFORM B-RELATED"/>
    <property type="match status" value="1"/>
</dbReference>
<dbReference type="GO" id="GO:0031146">
    <property type="term" value="P:SCF-dependent proteasomal ubiquitin-dependent protein catabolic process"/>
    <property type="evidence" value="ECO:0007669"/>
    <property type="project" value="TreeGrafter"/>
</dbReference>
<protein>
    <recommendedName>
        <fullName evidence="3">F-box domain-containing protein</fullName>
    </recommendedName>
</protein>
<keyword evidence="1" id="KW-0433">Leucine-rich repeat</keyword>
<dbReference type="AlphaFoldDB" id="A0A8K1LNJ1"/>
<dbReference type="Gene3D" id="3.80.10.10">
    <property type="entry name" value="Ribonuclease Inhibitor"/>
    <property type="match status" value="1"/>
</dbReference>
<dbReference type="Pfam" id="PF12937">
    <property type="entry name" value="F-box-like"/>
    <property type="match status" value="1"/>
</dbReference>
<dbReference type="InterPro" id="IPR032675">
    <property type="entry name" value="LRR_dom_sf"/>
</dbReference>
<gene>
    <name evidence="4" type="ORF">HGM15179_006741</name>
</gene>
<dbReference type="Proteomes" id="UP000796761">
    <property type="component" value="Unassembled WGS sequence"/>
</dbReference>
<dbReference type="InterPro" id="IPR006553">
    <property type="entry name" value="Leu-rich_rpt_Cys-con_subtyp"/>
</dbReference>